<comment type="caution">
    <text evidence="1">The sequence shown here is derived from an EMBL/GenBank/DDBJ whole genome shotgun (WGS) entry which is preliminary data.</text>
</comment>
<dbReference type="Proteomes" id="UP000194141">
    <property type="component" value="Unassembled WGS sequence"/>
</dbReference>
<accession>A0A1X4XXC4</accession>
<evidence type="ECO:0000313" key="1">
    <source>
        <dbReference type="EMBL" id="OSS42191.1"/>
    </source>
</evidence>
<protein>
    <submittedName>
        <fullName evidence="1">Uncharacterized protein</fullName>
    </submittedName>
</protein>
<dbReference type="AlphaFoldDB" id="A0A1X4XXC4"/>
<reference evidence="1 2" key="1">
    <citation type="journal article" date="2017" name="Front. Microbiol.">
        <title>Genome Sequence of Desulfurella amilsii Strain TR1 and Comparative Genomics of Desulfurellaceae Family.</title>
        <authorList>
            <person name="Florentino A.P."/>
            <person name="Stams A.J."/>
            <person name="Sanchez-Andrea I."/>
        </authorList>
    </citation>
    <scope>NUCLEOTIDE SEQUENCE [LARGE SCALE GENOMIC DNA]</scope>
    <source>
        <strain evidence="1 2">TR1</strain>
    </source>
</reference>
<gene>
    <name evidence="1" type="ORF">DESAMIL20_1744</name>
</gene>
<name>A0A1X4XXC4_9BACT</name>
<sequence>MEMEAVIRKKNEPLEKLLDEHTRRLWAATEANALGCDGISIISRATGISRRAILVGINENHLEVIWHQEVGKNLYWK</sequence>
<dbReference type="EMBL" id="MDSU01000018">
    <property type="protein sequence ID" value="OSS42191.1"/>
    <property type="molecule type" value="Genomic_DNA"/>
</dbReference>
<proteinExistence type="predicted"/>
<dbReference type="RefSeq" id="WP_409212535.1">
    <property type="nucleotide sequence ID" value="NZ_MDSU01000018.1"/>
</dbReference>
<evidence type="ECO:0000313" key="2">
    <source>
        <dbReference type="Proteomes" id="UP000194141"/>
    </source>
</evidence>
<keyword evidence="2" id="KW-1185">Reference proteome</keyword>
<organism evidence="1 2">
    <name type="scientific">Desulfurella amilsii</name>
    <dbReference type="NCBI Taxonomy" id="1562698"/>
    <lineage>
        <taxon>Bacteria</taxon>
        <taxon>Pseudomonadati</taxon>
        <taxon>Campylobacterota</taxon>
        <taxon>Desulfurellia</taxon>
        <taxon>Desulfurellales</taxon>
        <taxon>Desulfurellaceae</taxon>
        <taxon>Desulfurella</taxon>
    </lineage>
</organism>